<dbReference type="NCBIfam" id="TIGR02980">
    <property type="entry name" value="SigBFG"/>
    <property type="match status" value="1"/>
</dbReference>
<keyword evidence="9" id="KW-1185">Reference proteome</keyword>
<dbReference type="InterPro" id="IPR007624">
    <property type="entry name" value="RNA_pol_sigma70_r3"/>
</dbReference>
<dbReference type="Pfam" id="PF04545">
    <property type="entry name" value="Sigma70_r4"/>
    <property type="match status" value="1"/>
</dbReference>
<protein>
    <submittedName>
        <fullName evidence="8">SigB/SigF/SigG family RNA polymerase sigma factor</fullName>
    </submittedName>
</protein>
<dbReference type="PIRSF" id="PIRSF000770">
    <property type="entry name" value="RNA_pol_sigma-SigE/K"/>
    <property type="match status" value="1"/>
</dbReference>
<dbReference type="InterPro" id="IPR013324">
    <property type="entry name" value="RNA_pol_sigma_r3/r4-like"/>
</dbReference>
<keyword evidence="2" id="KW-0749">Sporulation</keyword>
<dbReference type="InterPro" id="IPR001387">
    <property type="entry name" value="Cro/C1-type_HTH"/>
</dbReference>
<accession>A0AAE3JEU9</accession>
<dbReference type="RefSeq" id="WP_308453332.1">
    <property type="nucleotide sequence ID" value="NZ_JAJEQR010000015.1"/>
</dbReference>
<organism evidence="8 9">
    <name type="scientific">Hominifimenecus microfluidus</name>
    <dbReference type="NCBI Taxonomy" id="2885348"/>
    <lineage>
        <taxon>Bacteria</taxon>
        <taxon>Bacillati</taxon>
        <taxon>Bacillota</taxon>
        <taxon>Clostridia</taxon>
        <taxon>Lachnospirales</taxon>
        <taxon>Lachnospiraceae</taxon>
        <taxon>Hominifimenecus</taxon>
    </lineage>
</organism>
<dbReference type="SUPFAM" id="SSF88659">
    <property type="entry name" value="Sigma3 and sigma4 domains of RNA polymerase sigma factors"/>
    <property type="match status" value="2"/>
</dbReference>
<dbReference type="GO" id="GO:0016987">
    <property type="term" value="F:sigma factor activity"/>
    <property type="evidence" value="ECO:0007669"/>
    <property type="project" value="UniProtKB-KW"/>
</dbReference>
<dbReference type="InterPro" id="IPR000943">
    <property type="entry name" value="RNA_pol_sigma70"/>
</dbReference>
<evidence type="ECO:0000256" key="5">
    <source>
        <dbReference type="ARBA" id="ARBA00023125"/>
    </source>
</evidence>
<comment type="similarity">
    <text evidence="1">Belongs to the sigma-70 factor family.</text>
</comment>
<dbReference type="GO" id="GO:0030435">
    <property type="term" value="P:sporulation resulting in formation of a cellular spore"/>
    <property type="evidence" value="ECO:0007669"/>
    <property type="project" value="UniProtKB-KW"/>
</dbReference>
<proteinExistence type="inferred from homology"/>
<name>A0AAE3JEU9_9FIRM</name>
<dbReference type="GO" id="GO:0006352">
    <property type="term" value="P:DNA-templated transcription initiation"/>
    <property type="evidence" value="ECO:0007669"/>
    <property type="project" value="InterPro"/>
</dbReference>
<evidence type="ECO:0000256" key="3">
    <source>
        <dbReference type="ARBA" id="ARBA00023015"/>
    </source>
</evidence>
<dbReference type="CDD" id="cd06171">
    <property type="entry name" value="Sigma70_r4"/>
    <property type="match status" value="1"/>
</dbReference>
<dbReference type="Pfam" id="PF04542">
    <property type="entry name" value="Sigma70_r2"/>
    <property type="match status" value="1"/>
</dbReference>
<dbReference type="InterPro" id="IPR014322">
    <property type="entry name" value="RNA_pol_sigma-B/F/G"/>
</dbReference>
<dbReference type="Gene3D" id="1.10.10.10">
    <property type="entry name" value="Winged helix-like DNA-binding domain superfamily/Winged helix DNA-binding domain"/>
    <property type="match status" value="2"/>
</dbReference>
<dbReference type="Gene3D" id="1.20.120.1810">
    <property type="match status" value="1"/>
</dbReference>
<dbReference type="PANTHER" id="PTHR30385">
    <property type="entry name" value="SIGMA FACTOR F FLAGELLAR"/>
    <property type="match status" value="1"/>
</dbReference>
<sequence length="245" mass="27782">MCDDRNACLLKRSLEGDPAAREQLVTENMGLVWSIVRRFKGRGCDMEDLTQIGCIGLLKAIDKFDLSYEVRFSTYAVPIITGEVKRFLRDDGMIKVSRTLKETAQKAKYAGEQLAGKLGREPTLAELSEAMGLPAEELAAALESGVEVESIYKTIYRGDGSDICLIDRLTDEKNFQEQIMDEMLLDQLMQDLPEEHRRLIELRYYKELTQTQVAEELGISQVQVSRQEKKILQAMRANAHGRNCK</sequence>
<keyword evidence="4" id="KW-0731">Sigma factor</keyword>
<dbReference type="Proteomes" id="UP001198182">
    <property type="component" value="Unassembled WGS sequence"/>
</dbReference>
<dbReference type="Pfam" id="PF04539">
    <property type="entry name" value="Sigma70_r3"/>
    <property type="match status" value="1"/>
</dbReference>
<gene>
    <name evidence="8" type="ORF">LKD81_06730</name>
</gene>
<dbReference type="EMBL" id="JAJEQR010000015">
    <property type="protein sequence ID" value="MCC2230695.1"/>
    <property type="molecule type" value="Genomic_DNA"/>
</dbReference>
<evidence type="ECO:0000256" key="1">
    <source>
        <dbReference type="ARBA" id="ARBA00007788"/>
    </source>
</evidence>
<evidence type="ECO:0000256" key="6">
    <source>
        <dbReference type="ARBA" id="ARBA00023163"/>
    </source>
</evidence>
<keyword evidence="5" id="KW-0238">DNA-binding</keyword>
<evidence type="ECO:0000256" key="2">
    <source>
        <dbReference type="ARBA" id="ARBA00022969"/>
    </source>
</evidence>
<evidence type="ECO:0000313" key="8">
    <source>
        <dbReference type="EMBL" id="MCC2230695.1"/>
    </source>
</evidence>
<dbReference type="InterPro" id="IPR013325">
    <property type="entry name" value="RNA_pol_sigma_r2"/>
</dbReference>
<dbReference type="PANTHER" id="PTHR30385:SF4">
    <property type="entry name" value="RNA POLYMERASE SIGMA-E FACTOR"/>
    <property type="match status" value="1"/>
</dbReference>
<comment type="caution">
    <text evidence="8">The sequence shown here is derived from an EMBL/GenBank/DDBJ whole genome shotgun (WGS) entry which is preliminary data.</text>
</comment>
<dbReference type="InterPro" id="IPR036388">
    <property type="entry name" value="WH-like_DNA-bd_sf"/>
</dbReference>
<dbReference type="InterPro" id="IPR014284">
    <property type="entry name" value="RNA_pol_sigma-70_dom"/>
</dbReference>
<dbReference type="PRINTS" id="PR00046">
    <property type="entry name" value="SIGMA70FCT"/>
</dbReference>
<dbReference type="AlphaFoldDB" id="A0AAE3JEU9"/>
<keyword evidence="6" id="KW-0804">Transcription</keyword>
<keyword evidence="3" id="KW-0805">Transcription regulation</keyword>
<dbReference type="PROSITE" id="PS50943">
    <property type="entry name" value="HTH_CROC1"/>
    <property type="match status" value="1"/>
</dbReference>
<dbReference type="InterPro" id="IPR007627">
    <property type="entry name" value="RNA_pol_sigma70_r2"/>
</dbReference>
<evidence type="ECO:0000259" key="7">
    <source>
        <dbReference type="PROSITE" id="PS50943"/>
    </source>
</evidence>
<dbReference type="SUPFAM" id="SSF88946">
    <property type="entry name" value="Sigma2 domain of RNA polymerase sigma factors"/>
    <property type="match status" value="1"/>
</dbReference>
<dbReference type="NCBIfam" id="TIGR02937">
    <property type="entry name" value="sigma70-ECF"/>
    <property type="match status" value="1"/>
</dbReference>
<evidence type="ECO:0000313" key="9">
    <source>
        <dbReference type="Proteomes" id="UP001198182"/>
    </source>
</evidence>
<dbReference type="InterPro" id="IPR007630">
    <property type="entry name" value="RNA_pol_sigma70_r4"/>
</dbReference>
<feature type="domain" description="HTH cro/C1-type" evidence="7">
    <location>
        <begin position="199"/>
        <end position="226"/>
    </location>
</feature>
<reference evidence="8" key="1">
    <citation type="submission" date="2021-10" db="EMBL/GenBank/DDBJ databases">
        <title>Anaerobic single-cell dispensing facilitates the cultivation of human gut bacteria.</title>
        <authorList>
            <person name="Afrizal A."/>
        </authorList>
    </citation>
    <scope>NUCLEOTIDE SEQUENCE</scope>
    <source>
        <strain evidence="8">CLA-AA-H215</strain>
    </source>
</reference>
<evidence type="ECO:0000256" key="4">
    <source>
        <dbReference type="ARBA" id="ARBA00023082"/>
    </source>
</evidence>
<dbReference type="GO" id="GO:0003677">
    <property type="term" value="F:DNA binding"/>
    <property type="evidence" value="ECO:0007669"/>
    <property type="project" value="UniProtKB-KW"/>
</dbReference>